<evidence type="ECO:0000256" key="7">
    <source>
        <dbReference type="ARBA" id="ARBA00023017"/>
    </source>
</evidence>
<dbReference type="AlphaFoldDB" id="A0A3S5AGJ4"/>
<organism evidence="14 15">
    <name type="scientific">Protopolystoma xenopodis</name>
    <dbReference type="NCBI Taxonomy" id="117903"/>
    <lineage>
        <taxon>Eukaryota</taxon>
        <taxon>Metazoa</taxon>
        <taxon>Spiralia</taxon>
        <taxon>Lophotrochozoa</taxon>
        <taxon>Platyhelminthes</taxon>
        <taxon>Monogenea</taxon>
        <taxon>Polyopisthocotylea</taxon>
        <taxon>Polystomatidea</taxon>
        <taxon>Polystomatidae</taxon>
        <taxon>Protopolystoma</taxon>
    </lineage>
</organism>
<proteinExistence type="inferred from homology"/>
<dbReference type="PANTHER" id="PTHR22878:SF63">
    <property type="entry name" value="DYNEIN AXONEMAL HEAVY CHAIN 10"/>
    <property type="match status" value="1"/>
</dbReference>
<dbReference type="GO" id="GO:0005874">
    <property type="term" value="C:microtubule"/>
    <property type="evidence" value="ECO:0007669"/>
    <property type="project" value="UniProtKB-KW"/>
</dbReference>
<evidence type="ECO:0000256" key="8">
    <source>
        <dbReference type="ARBA" id="ARBA00023054"/>
    </source>
</evidence>
<dbReference type="EMBL" id="CAAALY010061368">
    <property type="protein sequence ID" value="VEL23333.1"/>
    <property type="molecule type" value="Genomic_DNA"/>
</dbReference>
<keyword evidence="4" id="KW-0493">Microtubule</keyword>
<evidence type="ECO:0000313" key="15">
    <source>
        <dbReference type="Proteomes" id="UP000784294"/>
    </source>
</evidence>
<comment type="similarity">
    <text evidence="2">Belongs to the dynein heavy chain family.</text>
</comment>
<evidence type="ECO:0000256" key="11">
    <source>
        <dbReference type="ARBA" id="ARBA00023212"/>
    </source>
</evidence>
<sequence>MLKDLEDSLLRELATSQGNMLDNMELVETLEGTKLKATEVAEKLALGAQTAADIDRLRDGYRPAARRGAILFFVLTDMANINAMYQFSLSAYLGVFKTALRRSMPDPVLAKRLRSIINTLTLNAYSYGCIGEL</sequence>
<comment type="subcellular location">
    <subcellularLocation>
        <location evidence="1">Cytoplasm</location>
        <location evidence="1">Cytoskeleton</location>
        <location evidence="1">Cilium axoneme</location>
    </subcellularLocation>
</comment>
<evidence type="ECO:0000313" key="14">
    <source>
        <dbReference type="EMBL" id="VEL23333.1"/>
    </source>
</evidence>
<dbReference type="GO" id="GO:0005524">
    <property type="term" value="F:ATP binding"/>
    <property type="evidence" value="ECO:0007669"/>
    <property type="project" value="UniProtKB-KW"/>
</dbReference>
<dbReference type="Pfam" id="PF12781">
    <property type="entry name" value="AAA_9"/>
    <property type="match status" value="1"/>
</dbReference>
<dbReference type="GO" id="GO:0045505">
    <property type="term" value="F:dynein intermediate chain binding"/>
    <property type="evidence" value="ECO:0007669"/>
    <property type="project" value="InterPro"/>
</dbReference>
<evidence type="ECO:0000256" key="10">
    <source>
        <dbReference type="ARBA" id="ARBA00023175"/>
    </source>
</evidence>
<evidence type="ECO:0000256" key="12">
    <source>
        <dbReference type="ARBA" id="ARBA00023273"/>
    </source>
</evidence>
<keyword evidence="3" id="KW-0963">Cytoplasm</keyword>
<dbReference type="OrthoDB" id="10251809at2759"/>
<dbReference type="InterPro" id="IPR026983">
    <property type="entry name" value="DHC"/>
</dbReference>
<dbReference type="Proteomes" id="UP000784294">
    <property type="component" value="Unassembled WGS sequence"/>
</dbReference>
<keyword evidence="7" id="KW-0243">Dynein</keyword>
<dbReference type="InterPro" id="IPR035706">
    <property type="entry name" value="AAA_9"/>
</dbReference>
<keyword evidence="6" id="KW-0067">ATP-binding</keyword>
<keyword evidence="10" id="KW-0505">Motor protein</keyword>
<dbReference type="GO" id="GO:0005930">
    <property type="term" value="C:axoneme"/>
    <property type="evidence" value="ECO:0007669"/>
    <property type="project" value="UniProtKB-SubCell"/>
</dbReference>
<dbReference type="GO" id="GO:0007018">
    <property type="term" value="P:microtubule-based movement"/>
    <property type="evidence" value="ECO:0007669"/>
    <property type="project" value="InterPro"/>
</dbReference>
<keyword evidence="9" id="KW-0969">Cilium</keyword>
<evidence type="ECO:0000256" key="4">
    <source>
        <dbReference type="ARBA" id="ARBA00022701"/>
    </source>
</evidence>
<keyword evidence="5" id="KW-0547">Nucleotide-binding</keyword>
<reference evidence="14" key="1">
    <citation type="submission" date="2018-11" db="EMBL/GenBank/DDBJ databases">
        <authorList>
            <consortium name="Pathogen Informatics"/>
        </authorList>
    </citation>
    <scope>NUCLEOTIDE SEQUENCE</scope>
</reference>
<comment type="caution">
    <text evidence="14">The sequence shown here is derived from an EMBL/GenBank/DDBJ whole genome shotgun (WGS) entry which is preliminary data.</text>
</comment>
<evidence type="ECO:0000256" key="3">
    <source>
        <dbReference type="ARBA" id="ARBA00022490"/>
    </source>
</evidence>
<accession>A0A3S5AGJ4</accession>
<gene>
    <name evidence="14" type="ORF">PXEA_LOCUS16773</name>
</gene>
<keyword evidence="12" id="KW-0966">Cell projection</keyword>
<dbReference type="PANTHER" id="PTHR22878">
    <property type="entry name" value="DYNEIN HEAVY CHAIN 6, AXONEMAL-LIKE-RELATED"/>
    <property type="match status" value="1"/>
</dbReference>
<evidence type="ECO:0000256" key="1">
    <source>
        <dbReference type="ARBA" id="ARBA00004430"/>
    </source>
</evidence>
<dbReference type="GO" id="GO:0030286">
    <property type="term" value="C:dynein complex"/>
    <property type="evidence" value="ECO:0007669"/>
    <property type="project" value="UniProtKB-KW"/>
</dbReference>
<evidence type="ECO:0000256" key="6">
    <source>
        <dbReference type="ARBA" id="ARBA00022840"/>
    </source>
</evidence>
<evidence type="ECO:0000259" key="13">
    <source>
        <dbReference type="Pfam" id="PF12781"/>
    </source>
</evidence>
<dbReference type="FunFam" id="1.10.8.1220:FF:000001">
    <property type="entry name" value="Dynein axonemal heavy chain 5"/>
    <property type="match status" value="1"/>
</dbReference>
<keyword evidence="8" id="KW-0175">Coiled coil</keyword>
<evidence type="ECO:0000256" key="9">
    <source>
        <dbReference type="ARBA" id="ARBA00023069"/>
    </source>
</evidence>
<name>A0A3S5AGJ4_9PLAT</name>
<dbReference type="GO" id="GO:0051959">
    <property type="term" value="F:dynein light intermediate chain binding"/>
    <property type="evidence" value="ECO:0007669"/>
    <property type="project" value="InterPro"/>
</dbReference>
<keyword evidence="11" id="KW-0206">Cytoskeleton</keyword>
<dbReference type="Gene3D" id="1.10.8.1220">
    <property type="match status" value="1"/>
</dbReference>
<protein>
    <recommendedName>
        <fullName evidence="13">Dynein heavy chain ATP-binding dynein motor region domain-containing protein</fullName>
    </recommendedName>
</protein>
<evidence type="ECO:0000256" key="5">
    <source>
        <dbReference type="ARBA" id="ARBA00022741"/>
    </source>
</evidence>
<dbReference type="Gene3D" id="6.10.140.1060">
    <property type="match status" value="1"/>
</dbReference>
<feature type="domain" description="Dynein heavy chain ATP-binding dynein motor region" evidence="13">
    <location>
        <begin position="2"/>
        <end position="40"/>
    </location>
</feature>
<evidence type="ECO:0000256" key="2">
    <source>
        <dbReference type="ARBA" id="ARBA00008887"/>
    </source>
</evidence>
<keyword evidence="15" id="KW-1185">Reference proteome</keyword>